<dbReference type="STRING" id="305900.GV64_13210"/>
<comment type="catalytic activity">
    <reaction evidence="1">
        <text>ATP + protein L-histidine = ADP + protein N-phospho-L-histidine.</text>
        <dbReference type="EC" id="2.7.13.3"/>
    </reaction>
</comment>
<dbReference type="Gene3D" id="3.40.50.2300">
    <property type="match status" value="1"/>
</dbReference>
<dbReference type="PROSITE" id="PS50109">
    <property type="entry name" value="HIS_KIN"/>
    <property type="match status" value="1"/>
</dbReference>
<dbReference type="Proteomes" id="UP000027997">
    <property type="component" value="Unassembled WGS sequence"/>
</dbReference>
<evidence type="ECO:0000259" key="14">
    <source>
        <dbReference type="PROSITE" id="PS50109"/>
    </source>
</evidence>
<evidence type="ECO:0000256" key="4">
    <source>
        <dbReference type="ARBA" id="ARBA00012438"/>
    </source>
</evidence>
<dbReference type="Pfam" id="PF02518">
    <property type="entry name" value="HATPase_c"/>
    <property type="match status" value="1"/>
</dbReference>
<dbReference type="Pfam" id="PF00512">
    <property type="entry name" value="HisKA"/>
    <property type="match status" value="1"/>
</dbReference>
<dbReference type="CDD" id="cd10322">
    <property type="entry name" value="SLC5sbd"/>
    <property type="match status" value="1"/>
</dbReference>
<keyword evidence="8" id="KW-0418">Kinase</keyword>
<feature type="transmembrane region" description="Helical" evidence="13">
    <location>
        <begin position="38"/>
        <end position="58"/>
    </location>
</feature>
<dbReference type="InterPro" id="IPR035965">
    <property type="entry name" value="PAS-like_dom_sf"/>
</dbReference>
<dbReference type="AlphaFoldDB" id="A0A081KBP3"/>
<evidence type="ECO:0000256" key="3">
    <source>
        <dbReference type="ARBA" id="ARBA00006434"/>
    </source>
</evidence>
<keyword evidence="9 13" id="KW-1133">Transmembrane helix</keyword>
<protein>
    <recommendedName>
        <fullName evidence="4">histidine kinase</fullName>
        <ecNumber evidence="4">2.7.13.3</ecNumber>
    </recommendedName>
</protein>
<dbReference type="SUPFAM" id="SSF55874">
    <property type="entry name" value="ATPase domain of HSP90 chaperone/DNA topoisomerase II/histidine kinase"/>
    <property type="match status" value="1"/>
</dbReference>
<evidence type="ECO:0000256" key="6">
    <source>
        <dbReference type="ARBA" id="ARBA00022679"/>
    </source>
</evidence>
<feature type="transmembrane region" description="Helical" evidence="13">
    <location>
        <begin position="319"/>
        <end position="350"/>
    </location>
</feature>
<dbReference type="InterPro" id="IPR003594">
    <property type="entry name" value="HATPase_dom"/>
</dbReference>
<evidence type="ECO:0000256" key="9">
    <source>
        <dbReference type="ARBA" id="ARBA00022989"/>
    </source>
</evidence>
<dbReference type="GO" id="GO:0005886">
    <property type="term" value="C:plasma membrane"/>
    <property type="evidence" value="ECO:0007669"/>
    <property type="project" value="TreeGrafter"/>
</dbReference>
<evidence type="ECO:0000256" key="12">
    <source>
        <dbReference type="SAM" id="Coils"/>
    </source>
</evidence>
<feature type="transmembrane region" description="Helical" evidence="13">
    <location>
        <begin position="113"/>
        <end position="132"/>
    </location>
</feature>
<sequence>MSGWILALIATVYVACLFIAAWFGDYRGSAFRKRWQPLIYSLSLAVYCTSWTFFGAVGQASENLWSFLPIYLGPILVFVLFWKLLVKLITVSKQENITSIADFIASRHGRSHFMAIMVTLILVIGVLPYIALQLKAIVMGFGQLTHDSLGPDSLSREDLALAITLTLAVFVIMFGTRKLDATEHQNGIMTAIAFESLVKLSIFLLVGGWVSWMAMDHINLDDAFQRVTKETTVDWFGNILMPTVMAMTAILCLPRQFHVTVVENSSIEDFYKARWLFPAYLFLLALFVIPLALVGNQLLGSSIPGDAYLIELPKRMGNLPMAVLAFLGGVSAAISMVIVATLALTTMVSNEILMPLLLRRNKYSYRDSNDFYRFSGLLLTVRRTTIVVLLMMSWVVYRLLGDSGSLASIGQMSFSAVAQLAPVLLGSLYIRESNAKAAIGGVLAGSIVWFFCLVVPVFDNVSWLDSGILQDGLFGYEWLKPGNLFGLQMTETVTGATLVALSLNTLIYLCGCLYLRPGIDERRQARKFVDALLSGDGVFFDIAITVGELEQLASRFVSKNRVLGVIQSFESDSSNLLFDSLDSDKQADPKLVAAIERLLAGTLGASSARIVMKSLAHGNVGLEEVQAMVDEASEVFQFNRELLQGAIEHISMGVSVVDRDLQLVAWNQRYLELFDYPGDLIRVGRSIADVIRHNALNGLCGPGDVEQHINKRLSYMQNGTAHRSERRRPDGRVIQIQGNPMPGGGFVMTFTDITEFRQVEHALKEVNESLEQRVQERTKELSLLNVQLLGAKSQAEKANHLRSRFFAAVSHDLMQPMNAARLFTASMELEARGTVHEALAQNISNSLRSAEHLLTDLLDMSRIEAGKMAVNLRELPVMDVLEPLKSEFSLLSRENSLMFRVVSSNKWIKTDPVLLRRILQNFLTNAFRYVESTKLSGKVLVGCRFLSSQQLKIEVRDNGQGIPLKKQTLIFAEFERLSTAVNGLGLGLSIAKGMAEILGARISLSSSPGKGAVFSVVIPLAKRNVIDAARINHKVNNSDIGLKVLCIDDEPEIIKGMTNLLSRWGCQVHSAQGYQEAIHSLDEMVPDLLMVDYQIGGQINGVDLVERARAMLGYEIGAVLVTANQQDGLRQKCRELNISYLTKPVKPASMRAILNRYEAESKRVETS</sequence>
<dbReference type="InterPro" id="IPR003661">
    <property type="entry name" value="HisK_dim/P_dom"/>
</dbReference>
<comment type="subcellular location">
    <subcellularLocation>
        <location evidence="2">Membrane</location>
        <topology evidence="2">Multi-pass membrane protein</topology>
    </subcellularLocation>
</comment>
<dbReference type="Gene3D" id="3.30.565.10">
    <property type="entry name" value="Histidine kinase-like ATPase, C-terminal domain"/>
    <property type="match status" value="1"/>
</dbReference>
<comment type="similarity">
    <text evidence="3">Belongs to the sodium:solute symporter (SSF) (TC 2.A.21) family.</text>
</comment>
<feature type="coiled-coil region" evidence="12">
    <location>
        <begin position="760"/>
        <end position="787"/>
    </location>
</feature>
<feature type="transmembrane region" description="Helical" evidence="13">
    <location>
        <begin position="275"/>
        <end position="299"/>
    </location>
</feature>
<dbReference type="SUPFAM" id="SSF47384">
    <property type="entry name" value="Homodimeric domain of signal transducing histidine kinase"/>
    <property type="match status" value="1"/>
</dbReference>
<dbReference type="InterPro" id="IPR038377">
    <property type="entry name" value="Na/Glc_symporter_sf"/>
</dbReference>
<dbReference type="EMBL" id="JOJP01000001">
    <property type="protein sequence ID" value="KEI71569.1"/>
    <property type="molecule type" value="Genomic_DNA"/>
</dbReference>
<keyword evidence="6" id="KW-0808">Transferase</keyword>
<dbReference type="SMART" id="SM00388">
    <property type="entry name" value="HisKA"/>
    <property type="match status" value="1"/>
</dbReference>
<dbReference type="EC" id="2.7.13.3" evidence="4"/>
<feature type="transmembrane region" description="Helical" evidence="13">
    <location>
        <begin position="159"/>
        <end position="176"/>
    </location>
</feature>
<dbReference type="CDD" id="cd00082">
    <property type="entry name" value="HisKA"/>
    <property type="match status" value="1"/>
</dbReference>
<feature type="domain" description="Response regulatory" evidence="15">
    <location>
        <begin position="1043"/>
        <end position="1158"/>
    </location>
</feature>
<feature type="transmembrane region" description="Helical" evidence="13">
    <location>
        <begin position="409"/>
        <end position="430"/>
    </location>
</feature>
<dbReference type="InterPro" id="IPR001734">
    <property type="entry name" value="Na/solute_symporter"/>
</dbReference>
<evidence type="ECO:0000313" key="17">
    <source>
        <dbReference type="Proteomes" id="UP000027997"/>
    </source>
</evidence>
<gene>
    <name evidence="16" type="ORF">GV64_13210</name>
</gene>
<dbReference type="Pfam" id="PF12860">
    <property type="entry name" value="PAS_7"/>
    <property type="match status" value="1"/>
</dbReference>
<keyword evidence="12" id="KW-0175">Coiled coil</keyword>
<feature type="domain" description="Histidine kinase" evidence="14">
    <location>
        <begin position="808"/>
        <end position="1022"/>
    </location>
</feature>
<feature type="transmembrane region" description="Helical" evidence="13">
    <location>
        <begin position="235"/>
        <end position="254"/>
    </location>
</feature>
<feature type="transmembrane region" description="Helical" evidence="13">
    <location>
        <begin position="6"/>
        <end position="26"/>
    </location>
</feature>
<dbReference type="InterPro" id="IPR004358">
    <property type="entry name" value="Sig_transdc_His_kin-like_C"/>
</dbReference>
<dbReference type="CDD" id="cd00075">
    <property type="entry name" value="HATPase"/>
    <property type="match status" value="1"/>
</dbReference>
<feature type="transmembrane region" description="Helical" evidence="13">
    <location>
        <begin position="437"/>
        <end position="458"/>
    </location>
</feature>
<dbReference type="InterPro" id="IPR005467">
    <property type="entry name" value="His_kinase_dom"/>
</dbReference>
<dbReference type="Pfam" id="PF00072">
    <property type="entry name" value="Response_reg"/>
    <property type="match status" value="1"/>
</dbReference>
<name>A0A081KBP3_9GAMM</name>
<feature type="transmembrane region" description="Helical" evidence="13">
    <location>
        <begin position="371"/>
        <end position="397"/>
    </location>
</feature>
<evidence type="ECO:0000313" key="16">
    <source>
        <dbReference type="EMBL" id="KEI71569.1"/>
    </source>
</evidence>
<evidence type="ECO:0000256" key="7">
    <source>
        <dbReference type="ARBA" id="ARBA00022692"/>
    </source>
</evidence>
<dbReference type="CDD" id="cd00130">
    <property type="entry name" value="PAS"/>
    <property type="match status" value="1"/>
</dbReference>
<organism evidence="16 17">
    <name type="scientific">Endozoicomonas elysicola</name>
    <dbReference type="NCBI Taxonomy" id="305900"/>
    <lineage>
        <taxon>Bacteria</taxon>
        <taxon>Pseudomonadati</taxon>
        <taxon>Pseudomonadota</taxon>
        <taxon>Gammaproteobacteria</taxon>
        <taxon>Oceanospirillales</taxon>
        <taxon>Endozoicomonadaceae</taxon>
        <taxon>Endozoicomonas</taxon>
    </lineage>
</organism>
<keyword evidence="7 13" id="KW-0812">Transmembrane</keyword>
<accession>A0A081KBP3</accession>
<evidence type="ECO:0000256" key="5">
    <source>
        <dbReference type="ARBA" id="ARBA00022553"/>
    </source>
</evidence>
<feature type="modified residue" description="4-aspartylphosphate" evidence="11">
    <location>
        <position position="1092"/>
    </location>
</feature>
<dbReference type="InterPro" id="IPR036097">
    <property type="entry name" value="HisK_dim/P_sf"/>
</dbReference>
<evidence type="ECO:0000256" key="1">
    <source>
        <dbReference type="ARBA" id="ARBA00000085"/>
    </source>
</evidence>
<evidence type="ECO:0000256" key="10">
    <source>
        <dbReference type="ARBA" id="ARBA00023136"/>
    </source>
</evidence>
<dbReference type="PROSITE" id="PS50110">
    <property type="entry name" value="RESPONSE_REGULATORY"/>
    <property type="match status" value="1"/>
</dbReference>
<dbReference type="RefSeq" id="WP_020583249.1">
    <property type="nucleotide sequence ID" value="NZ_JOJP01000001.1"/>
</dbReference>
<feature type="transmembrane region" description="Helical" evidence="13">
    <location>
        <begin position="64"/>
        <end position="85"/>
    </location>
</feature>
<dbReference type="eggNOG" id="COG0591">
    <property type="taxonomic scope" value="Bacteria"/>
</dbReference>
<comment type="caution">
    <text evidence="16">The sequence shown here is derived from an EMBL/GenBank/DDBJ whole genome shotgun (WGS) entry which is preliminary data.</text>
</comment>
<feature type="transmembrane region" description="Helical" evidence="13">
    <location>
        <begin position="197"/>
        <end position="215"/>
    </location>
</feature>
<dbReference type="PROSITE" id="PS50283">
    <property type="entry name" value="NA_SOLUT_SYMP_3"/>
    <property type="match status" value="1"/>
</dbReference>
<dbReference type="SUPFAM" id="SSF52172">
    <property type="entry name" value="CheY-like"/>
    <property type="match status" value="1"/>
</dbReference>
<dbReference type="InterPro" id="IPR036890">
    <property type="entry name" value="HATPase_C_sf"/>
</dbReference>
<keyword evidence="5 11" id="KW-0597">Phosphoprotein</keyword>
<dbReference type="GO" id="GO:0009927">
    <property type="term" value="F:histidine phosphotransfer kinase activity"/>
    <property type="evidence" value="ECO:0007669"/>
    <property type="project" value="TreeGrafter"/>
</dbReference>
<evidence type="ECO:0000256" key="8">
    <source>
        <dbReference type="ARBA" id="ARBA00022777"/>
    </source>
</evidence>
<evidence type="ECO:0000259" key="15">
    <source>
        <dbReference type="PROSITE" id="PS50110"/>
    </source>
</evidence>
<keyword evidence="10 13" id="KW-0472">Membrane</keyword>
<dbReference type="InterPro" id="IPR011006">
    <property type="entry name" value="CheY-like_superfamily"/>
</dbReference>
<feature type="transmembrane region" description="Helical" evidence="13">
    <location>
        <begin position="493"/>
        <end position="515"/>
    </location>
</feature>
<dbReference type="FunFam" id="1.10.287.130:FF:000063">
    <property type="entry name" value="Hybrid sensor histidine kinase/response regulator"/>
    <property type="match status" value="1"/>
</dbReference>
<dbReference type="PANTHER" id="PTHR43047">
    <property type="entry name" value="TWO-COMPONENT HISTIDINE PROTEIN KINASE"/>
    <property type="match status" value="1"/>
</dbReference>
<evidence type="ECO:0000256" key="2">
    <source>
        <dbReference type="ARBA" id="ARBA00004141"/>
    </source>
</evidence>
<keyword evidence="17" id="KW-1185">Reference proteome</keyword>
<dbReference type="PRINTS" id="PR00344">
    <property type="entry name" value="BCTRLSENSOR"/>
</dbReference>
<dbReference type="InterPro" id="IPR001789">
    <property type="entry name" value="Sig_transdc_resp-reg_receiver"/>
</dbReference>
<reference evidence="16" key="1">
    <citation type="submission" date="2014-06" db="EMBL/GenBank/DDBJ databases">
        <title>Whole Genome Sequences of Three Symbiotic Endozoicomonas Bacteria.</title>
        <authorList>
            <person name="Neave M.J."/>
            <person name="Apprill A."/>
            <person name="Voolstra C.R."/>
        </authorList>
    </citation>
    <scope>NUCLEOTIDE SEQUENCE [LARGE SCALE GENOMIC DNA]</scope>
    <source>
        <strain evidence="16">DSM 22380</strain>
    </source>
</reference>
<dbReference type="eggNOG" id="COG2205">
    <property type="taxonomic scope" value="Bacteria"/>
</dbReference>
<dbReference type="Gene3D" id="3.30.450.20">
    <property type="entry name" value="PAS domain"/>
    <property type="match status" value="1"/>
</dbReference>
<proteinExistence type="inferred from homology"/>
<evidence type="ECO:0000256" key="11">
    <source>
        <dbReference type="PROSITE-ProRule" id="PRU00169"/>
    </source>
</evidence>
<dbReference type="SMART" id="SM00091">
    <property type="entry name" value="PAS"/>
    <property type="match status" value="1"/>
</dbReference>
<dbReference type="Gene3D" id="1.20.1730.10">
    <property type="entry name" value="Sodium/glucose cotransporter"/>
    <property type="match status" value="1"/>
</dbReference>
<dbReference type="CDD" id="cd00156">
    <property type="entry name" value="REC"/>
    <property type="match status" value="1"/>
</dbReference>
<dbReference type="SUPFAM" id="SSF55785">
    <property type="entry name" value="PYP-like sensor domain (PAS domain)"/>
    <property type="match status" value="1"/>
</dbReference>
<dbReference type="PANTHER" id="PTHR43047:SF9">
    <property type="entry name" value="HISTIDINE KINASE"/>
    <property type="match status" value="1"/>
</dbReference>
<dbReference type="InterPro" id="IPR000014">
    <property type="entry name" value="PAS"/>
</dbReference>
<evidence type="ECO:0000256" key="13">
    <source>
        <dbReference type="SAM" id="Phobius"/>
    </source>
</evidence>
<dbReference type="Gene3D" id="1.10.287.130">
    <property type="match status" value="1"/>
</dbReference>
<dbReference type="GO" id="GO:0000155">
    <property type="term" value="F:phosphorelay sensor kinase activity"/>
    <property type="evidence" value="ECO:0007669"/>
    <property type="project" value="InterPro"/>
</dbReference>
<dbReference type="SMART" id="SM00448">
    <property type="entry name" value="REC"/>
    <property type="match status" value="1"/>
</dbReference>
<dbReference type="SMART" id="SM00387">
    <property type="entry name" value="HATPase_c"/>
    <property type="match status" value="1"/>
</dbReference>
<dbReference type="GO" id="GO:0022857">
    <property type="term" value="F:transmembrane transporter activity"/>
    <property type="evidence" value="ECO:0007669"/>
    <property type="project" value="InterPro"/>
</dbReference>